<evidence type="ECO:0000256" key="1">
    <source>
        <dbReference type="SAM" id="MobiDB-lite"/>
    </source>
</evidence>
<sequence length="101" mass="10804">MLRAEAVRRHGGRRYLLLVGPPGASRMGPEPPEDSGSEHRSGEWRTTREFGSASLSSRQRKPGEPAKGGDPGPFSAVTETSMLESGVAGPCIDWMGRKAGR</sequence>
<protein>
    <submittedName>
        <fullName evidence="2">Uncharacterized protein</fullName>
    </submittedName>
</protein>
<dbReference type="Proteomes" id="UP001066276">
    <property type="component" value="Chromosome 1_1"/>
</dbReference>
<reference evidence="2" key="1">
    <citation type="journal article" date="2022" name="bioRxiv">
        <title>Sequencing and chromosome-scale assembly of the giantPleurodeles waltlgenome.</title>
        <authorList>
            <person name="Brown T."/>
            <person name="Elewa A."/>
            <person name="Iarovenko S."/>
            <person name="Subramanian E."/>
            <person name="Araus A.J."/>
            <person name="Petzold A."/>
            <person name="Susuki M."/>
            <person name="Suzuki K.-i.T."/>
            <person name="Hayashi T."/>
            <person name="Toyoda A."/>
            <person name="Oliveira C."/>
            <person name="Osipova E."/>
            <person name="Leigh N.D."/>
            <person name="Simon A."/>
            <person name="Yun M.H."/>
        </authorList>
    </citation>
    <scope>NUCLEOTIDE SEQUENCE</scope>
    <source>
        <strain evidence="2">20211129_DDA</strain>
        <tissue evidence="2">Liver</tissue>
    </source>
</reference>
<comment type="caution">
    <text evidence="2">The sequence shown here is derived from an EMBL/GenBank/DDBJ whole genome shotgun (WGS) entry which is preliminary data.</text>
</comment>
<gene>
    <name evidence="2" type="ORF">NDU88_003600</name>
</gene>
<evidence type="ECO:0000313" key="2">
    <source>
        <dbReference type="EMBL" id="KAJ1215994.1"/>
    </source>
</evidence>
<dbReference type="EMBL" id="JANPWB010000001">
    <property type="protein sequence ID" value="KAJ1215994.1"/>
    <property type="molecule type" value="Genomic_DNA"/>
</dbReference>
<evidence type="ECO:0000313" key="3">
    <source>
        <dbReference type="Proteomes" id="UP001066276"/>
    </source>
</evidence>
<keyword evidence="3" id="KW-1185">Reference proteome</keyword>
<name>A0AAV7WVS4_PLEWA</name>
<organism evidence="2 3">
    <name type="scientific">Pleurodeles waltl</name>
    <name type="common">Iberian ribbed newt</name>
    <dbReference type="NCBI Taxonomy" id="8319"/>
    <lineage>
        <taxon>Eukaryota</taxon>
        <taxon>Metazoa</taxon>
        <taxon>Chordata</taxon>
        <taxon>Craniata</taxon>
        <taxon>Vertebrata</taxon>
        <taxon>Euteleostomi</taxon>
        <taxon>Amphibia</taxon>
        <taxon>Batrachia</taxon>
        <taxon>Caudata</taxon>
        <taxon>Salamandroidea</taxon>
        <taxon>Salamandridae</taxon>
        <taxon>Pleurodelinae</taxon>
        <taxon>Pleurodeles</taxon>
    </lineage>
</organism>
<feature type="region of interest" description="Disordered" evidence="1">
    <location>
        <begin position="16"/>
        <end position="77"/>
    </location>
</feature>
<dbReference type="AlphaFoldDB" id="A0AAV7WVS4"/>
<accession>A0AAV7WVS4</accession>
<proteinExistence type="predicted"/>
<feature type="compositionally biased region" description="Basic and acidic residues" evidence="1">
    <location>
        <begin position="36"/>
        <end position="48"/>
    </location>
</feature>